<feature type="binding site" evidence="5">
    <location>
        <position position="190"/>
    </location>
    <ligand>
        <name>FMN</name>
        <dbReference type="ChEBI" id="CHEBI:58210"/>
    </ligand>
</feature>
<keyword evidence="5" id="KW-0285">Flavoprotein</keyword>
<dbReference type="Pfam" id="PF01070">
    <property type="entry name" value="FMN_dh"/>
    <property type="match status" value="1"/>
</dbReference>
<dbReference type="PANTHER" id="PTHR10578">
    <property type="entry name" value="S -2-HYDROXY-ACID OXIDASE-RELATED"/>
    <property type="match status" value="1"/>
</dbReference>
<feature type="binding site" evidence="5">
    <location>
        <position position="218"/>
    </location>
    <ligand>
        <name>FMN</name>
        <dbReference type="ChEBI" id="CHEBI:58210"/>
    </ligand>
</feature>
<dbReference type="Gene3D" id="3.20.20.70">
    <property type="entry name" value="Aldolase class I"/>
    <property type="match status" value="1"/>
</dbReference>
<dbReference type="STRING" id="97972.A0A2V1DFD0"/>
<gene>
    <name evidence="8" type="ORF">DM02DRAFT_687063</name>
</gene>
<feature type="binding site" evidence="5">
    <location>
        <position position="330"/>
    </location>
    <ligand>
        <name>FMN</name>
        <dbReference type="ChEBI" id="CHEBI:58210"/>
    </ligand>
</feature>
<feature type="binding site" evidence="5">
    <location>
        <position position="335"/>
    </location>
    <ligand>
        <name>glyoxylate</name>
        <dbReference type="ChEBI" id="CHEBI:36655"/>
    </ligand>
</feature>
<feature type="binding site" evidence="5">
    <location>
        <position position="167"/>
    </location>
    <ligand>
        <name>glyoxylate</name>
        <dbReference type="ChEBI" id="CHEBI:36655"/>
    </ligand>
</feature>
<dbReference type="PIRSF" id="PIRSF000138">
    <property type="entry name" value="Al-hdrx_acd_dh"/>
    <property type="match status" value="1"/>
</dbReference>
<feature type="binding site" evidence="5">
    <location>
        <begin position="386"/>
        <end position="387"/>
    </location>
    <ligand>
        <name>FMN</name>
        <dbReference type="ChEBI" id="CHEBI:58210"/>
    </ligand>
</feature>
<feature type="domain" description="FMN hydroxy acid dehydrogenase" evidence="7">
    <location>
        <begin position="58"/>
        <end position="437"/>
    </location>
</feature>
<dbReference type="PROSITE" id="PS51349">
    <property type="entry name" value="FMN_HYDROXY_ACID_DH_2"/>
    <property type="match status" value="1"/>
</dbReference>
<accession>A0A2V1DFD0</accession>
<dbReference type="GO" id="GO:0016491">
    <property type="term" value="F:oxidoreductase activity"/>
    <property type="evidence" value="ECO:0007669"/>
    <property type="project" value="UniProtKB-KW"/>
</dbReference>
<keyword evidence="5" id="KW-0288">FMN</keyword>
<organism evidence="8 9">
    <name type="scientific">Periconia macrospinosa</name>
    <dbReference type="NCBI Taxonomy" id="97972"/>
    <lineage>
        <taxon>Eukaryota</taxon>
        <taxon>Fungi</taxon>
        <taxon>Dikarya</taxon>
        <taxon>Ascomycota</taxon>
        <taxon>Pezizomycotina</taxon>
        <taxon>Dothideomycetes</taxon>
        <taxon>Pleosporomycetidae</taxon>
        <taxon>Pleosporales</taxon>
        <taxon>Massarineae</taxon>
        <taxon>Periconiaceae</taxon>
        <taxon>Periconia</taxon>
    </lineage>
</organism>
<dbReference type="GO" id="GO:0010181">
    <property type="term" value="F:FMN binding"/>
    <property type="evidence" value="ECO:0007669"/>
    <property type="project" value="InterPro"/>
</dbReference>
<feature type="binding site" evidence="5">
    <location>
        <begin position="138"/>
        <end position="140"/>
    </location>
    <ligand>
        <name>FMN</name>
        <dbReference type="ChEBI" id="CHEBI:58210"/>
    </ligand>
</feature>
<keyword evidence="6" id="KW-0732">Signal</keyword>
<feature type="active site" description="Proton acceptor" evidence="4">
    <location>
        <position position="332"/>
    </location>
</feature>
<reference evidence="8 9" key="1">
    <citation type="journal article" date="2018" name="Sci. Rep.">
        <title>Comparative genomics provides insights into the lifestyle and reveals functional heterogeneity of dark septate endophytic fungi.</title>
        <authorList>
            <person name="Knapp D.G."/>
            <person name="Nemeth J.B."/>
            <person name="Barry K."/>
            <person name="Hainaut M."/>
            <person name="Henrissat B."/>
            <person name="Johnson J."/>
            <person name="Kuo A."/>
            <person name="Lim J.H.P."/>
            <person name="Lipzen A."/>
            <person name="Nolan M."/>
            <person name="Ohm R.A."/>
            <person name="Tamas L."/>
            <person name="Grigoriev I.V."/>
            <person name="Spatafora J.W."/>
            <person name="Nagy L.G."/>
            <person name="Kovacs G.M."/>
        </authorList>
    </citation>
    <scope>NUCLEOTIDE SEQUENCE [LARGE SCALE GENOMIC DNA]</scope>
    <source>
        <strain evidence="8 9">DSE2036</strain>
    </source>
</reference>
<evidence type="ECO:0000256" key="1">
    <source>
        <dbReference type="ARBA" id="ARBA00001917"/>
    </source>
</evidence>
<dbReference type="InterPro" id="IPR000262">
    <property type="entry name" value="FMN-dep_DH"/>
</dbReference>
<evidence type="ECO:0000313" key="9">
    <source>
        <dbReference type="Proteomes" id="UP000244855"/>
    </source>
</evidence>
<dbReference type="InterPro" id="IPR008259">
    <property type="entry name" value="FMN_hydac_DH_AS"/>
</dbReference>
<dbReference type="InterPro" id="IPR013785">
    <property type="entry name" value="Aldolase_TIM"/>
</dbReference>
<protein>
    <submittedName>
        <fullName evidence="8">FMN-dependent alpha-hydroxy acid dehydrogenase</fullName>
    </submittedName>
</protein>
<feature type="binding site" evidence="5">
    <location>
        <position position="227"/>
    </location>
    <ligand>
        <name>glyoxylate</name>
        <dbReference type="ChEBI" id="CHEBI:36655"/>
    </ligand>
</feature>
<evidence type="ECO:0000256" key="6">
    <source>
        <dbReference type="SAM" id="SignalP"/>
    </source>
</evidence>
<evidence type="ECO:0000256" key="4">
    <source>
        <dbReference type="PIRSR" id="PIRSR000138-1"/>
    </source>
</evidence>
<evidence type="ECO:0000256" key="3">
    <source>
        <dbReference type="ARBA" id="ARBA00024042"/>
    </source>
</evidence>
<evidence type="ECO:0000256" key="2">
    <source>
        <dbReference type="ARBA" id="ARBA00023002"/>
    </source>
</evidence>
<dbReference type="EMBL" id="KZ805456">
    <property type="protein sequence ID" value="PVH96748.1"/>
    <property type="molecule type" value="Genomic_DNA"/>
</dbReference>
<comment type="cofactor">
    <cofactor evidence="1">
        <name>FMN</name>
        <dbReference type="ChEBI" id="CHEBI:58210"/>
    </cofactor>
</comment>
<dbReference type="PROSITE" id="PS00557">
    <property type="entry name" value="FMN_HYDROXY_ACID_DH_1"/>
    <property type="match status" value="1"/>
</dbReference>
<dbReference type="Proteomes" id="UP000244855">
    <property type="component" value="Unassembled WGS sequence"/>
</dbReference>
<keyword evidence="9" id="KW-1185">Reference proteome</keyword>
<dbReference type="InterPro" id="IPR037396">
    <property type="entry name" value="FMN_HAD"/>
</dbReference>
<evidence type="ECO:0000313" key="8">
    <source>
        <dbReference type="EMBL" id="PVH96748.1"/>
    </source>
</evidence>
<comment type="similarity">
    <text evidence="3">Belongs to the FMN-dependent alpha-hydroxy acid dehydrogenase family.</text>
</comment>
<evidence type="ECO:0000256" key="5">
    <source>
        <dbReference type="PIRSR" id="PIRSR000138-2"/>
    </source>
</evidence>
<sequence>MRLQSVIGQFTALNIVLLSVSAQSAQQLIDAVLNPFPNLTHYSSYSSAIYFNYTLYNQTPIAPTNYDKLEASAKNILPPHAYDYAAGGVGLEKTVDANRQAFDHWQILPRVMRPVLPARNLSRVIFNRTLPAPIVMAPIGVQTLFHPDGERATSKVFGEHGLPYTLSTATSTGFADVAASNGDGNPRWYQLYWPSDDDLTRSYLRTAQANGYEVLVVTVDTWDLGWRTRDLDRGYFPFIQSIGVQIGLEDPVAHEKLGFNALATNATAEQKQMAALYHVITTSRGVSPVWENLWKLREIWGDKPIVLKGVQSVEDAELAVKWGLDGIIVSNHGGRQIDGAVGSLSTLPDIVEAVKGKLTVGFDGGIRTGADIFKALALGADFVQLGRPILWGLAHEGDKGVRHVLKSLLAEFELTIGLSGCQSLEEVTRDLVTVTKVFQRLYTVFN</sequence>
<dbReference type="OrthoDB" id="25826at2759"/>
<dbReference type="SUPFAM" id="SSF51395">
    <property type="entry name" value="FMN-linked oxidoreductases"/>
    <property type="match status" value="1"/>
</dbReference>
<dbReference type="AlphaFoldDB" id="A0A2V1DFD0"/>
<feature type="binding site" evidence="5">
    <location>
        <position position="84"/>
    </location>
    <ligand>
        <name>glyoxylate</name>
        <dbReference type="ChEBI" id="CHEBI:36655"/>
    </ligand>
</feature>
<evidence type="ECO:0000259" key="7">
    <source>
        <dbReference type="PROSITE" id="PS51349"/>
    </source>
</evidence>
<dbReference type="PANTHER" id="PTHR10578:SF143">
    <property type="entry name" value="FMN-DEPENDENT ALPHA-HYDROXY ACID DEHYDROGENASE PB1A11.03"/>
    <property type="match status" value="1"/>
</dbReference>
<proteinExistence type="inferred from homology"/>
<feature type="signal peptide" evidence="6">
    <location>
        <begin position="1"/>
        <end position="22"/>
    </location>
</feature>
<feature type="binding site" evidence="5">
    <location>
        <begin position="363"/>
        <end position="367"/>
    </location>
    <ligand>
        <name>FMN</name>
        <dbReference type="ChEBI" id="CHEBI:58210"/>
    </ligand>
</feature>
<dbReference type="InterPro" id="IPR012133">
    <property type="entry name" value="Alpha-hydoxy_acid_DH_FMN"/>
</dbReference>
<feature type="chain" id="PRO_5015992926" evidence="6">
    <location>
        <begin position="23"/>
        <end position="446"/>
    </location>
</feature>
<keyword evidence="2" id="KW-0560">Oxidoreductase</keyword>
<feature type="binding site" evidence="5">
    <location>
        <position position="192"/>
    </location>
    <ligand>
        <name>glyoxylate</name>
        <dbReference type="ChEBI" id="CHEBI:36655"/>
    </ligand>
</feature>
<feature type="binding site" evidence="5">
    <location>
        <position position="332"/>
    </location>
    <ligand>
        <name>glyoxylate</name>
        <dbReference type="ChEBI" id="CHEBI:36655"/>
    </ligand>
</feature>
<name>A0A2V1DFD0_9PLEO</name>
<feature type="binding site" evidence="5">
    <location>
        <position position="308"/>
    </location>
    <ligand>
        <name>FMN</name>
        <dbReference type="ChEBI" id="CHEBI:58210"/>
    </ligand>
</feature>